<keyword evidence="1" id="KW-0472">Membrane</keyword>
<name>A0A0A2LNK6_9FLAO</name>
<organism evidence="2 3">
    <name type="scientific">Flavobacterium beibuense F44-8</name>
    <dbReference type="NCBI Taxonomy" id="1406840"/>
    <lineage>
        <taxon>Bacteria</taxon>
        <taxon>Pseudomonadati</taxon>
        <taxon>Bacteroidota</taxon>
        <taxon>Flavobacteriia</taxon>
        <taxon>Flavobacteriales</taxon>
        <taxon>Flavobacteriaceae</taxon>
        <taxon>Flavobacterium</taxon>
    </lineage>
</organism>
<dbReference type="RefSeq" id="WP_035132798.1">
    <property type="nucleotide sequence ID" value="NZ_JRLV01000007.1"/>
</dbReference>
<evidence type="ECO:0000313" key="3">
    <source>
        <dbReference type="Proteomes" id="UP000030129"/>
    </source>
</evidence>
<reference evidence="2 3" key="1">
    <citation type="submission" date="2013-09" db="EMBL/GenBank/DDBJ databases">
        <authorList>
            <person name="Zeng Z."/>
            <person name="Chen C."/>
        </authorList>
    </citation>
    <scope>NUCLEOTIDE SEQUENCE [LARGE SCALE GENOMIC DNA]</scope>
    <source>
        <strain evidence="2 3">F44-8</strain>
    </source>
</reference>
<dbReference type="eggNOG" id="ENOG5030R9Y">
    <property type="taxonomic scope" value="Bacteria"/>
</dbReference>
<protein>
    <submittedName>
        <fullName evidence="2">Uncharacterized protein</fullName>
    </submittedName>
</protein>
<dbReference type="Proteomes" id="UP000030129">
    <property type="component" value="Unassembled WGS sequence"/>
</dbReference>
<comment type="caution">
    <text evidence="2">The sequence shown here is derived from an EMBL/GenBank/DDBJ whole genome shotgun (WGS) entry which is preliminary data.</text>
</comment>
<evidence type="ECO:0000313" key="2">
    <source>
        <dbReference type="EMBL" id="KGO81514.1"/>
    </source>
</evidence>
<sequence>MKLLYYFLLLFVVLLGGYLYINDFSFDNESFSGFLLNTLFIFLLACVAILTVVLLVLAIKRKSVHKGIMTIQEYYRYKEYNAD</sequence>
<proteinExistence type="predicted"/>
<gene>
    <name evidence="2" type="ORF">Q763_07660</name>
</gene>
<keyword evidence="1" id="KW-0812">Transmembrane</keyword>
<evidence type="ECO:0000256" key="1">
    <source>
        <dbReference type="SAM" id="Phobius"/>
    </source>
</evidence>
<dbReference type="EMBL" id="JRLV01000007">
    <property type="protein sequence ID" value="KGO81514.1"/>
    <property type="molecule type" value="Genomic_DNA"/>
</dbReference>
<feature type="transmembrane region" description="Helical" evidence="1">
    <location>
        <begin position="5"/>
        <end position="21"/>
    </location>
</feature>
<feature type="transmembrane region" description="Helical" evidence="1">
    <location>
        <begin position="33"/>
        <end position="59"/>
    </location>
</feature>
<accession>A0A0A2LNK6</accession>
<keyword evidence="1" id="KW-1133">Transmembrane helix</keyword>
<keyword evidence="3" id="KW-1185">Reference proteome</keyword>
<dbReference type="AlphaFoldDB" id="A0A0A2LNK6"/>